<feature type="region of interest" description="Disordered" evidence="1">
    <location>
        <begin position="46"/>
        <end position="110"/>
    </location>
</feature>
<reference evidence="2" key="1">
    <citation type="journal article" date="2019" name="Plant J.">
        <title>Chlorella vulgaris genome assembly and annotation reveals the molecular basis for metabolic acclimation to high light conditions.</title>
        <authorList>
            <person name="Cecchin M."/>
            <person name="Marcolungo L."/>
            <person name="Rossato M."/>
            <person name="Girolomoni L."/>
            <person name="Cosentino E."/>
            <person name="Cuine S."/>
            <person name="Li-Beisson Y."/>
            <person name="Delledonne M."/>
            <person name="Ballottari M."/>
        </authorList>
    </citation>
    <scope>NUCLEOTIDE SEQUENCE</scope>
    <source>
        <strain evidence="2">211/11P</strain>
    </source>
</reference>
<dbReference type="AlphaFoldDB" id="A0A9D4YSJ3"/>
<feature type="compositionally biased region" description="Low complexity" evidence="1">
    <location>
        <begin position="46"/>
        <end position="60"/>
    </location>
</feature>
<protein>
    <recommendedName>
        <fullName evidence="4">BZIP domain-containing protein</fullName>
    </recommendedName>
</protein>
<organism evidence="2 3">
    <name type="scientific">Chlorella vulgaris</name>
    <name type="common">Green alga</name>
    <dbReference type="NCBI Taxonomy" id="3077"/>
    <lineage>
        <taxon>Eukaryota</taxon>
        <taxon>Viridiplantae</taxon>
        <taxon>Chlorophyta</taxon>
        <taxon>core chlorophytes</taxon>
        <taxon>Trebouxiophyceae</taxon>
        <taxon>Chlorellales</taxon>
        <taxon>Chlorellaceae</taxon>
        <taxon>Chlorella clade</taxon>
        <taxon>Chlorella</taxon>
    </lineage>
</organism>
<accession>A0A9D4YSJ3</accession>
<dbReference type="EMBL" id="SIDB01000013">
    <property type="protein sequence ID" value="KAI3424134.1"/>
    <property type="molecule type" value="Genomic_DNA"/>
</dbReference>
<evidence type="ECO:0000256" key="1">
    <source>
        <dbReference type="SAM" id="MobiDB-lite"/>
    </source>
</evidence>
<evidence type="ECO:0008006" key="4">
    <source>
        <dbReference type="Google" id="ProtNLM"/>
    </source>
</evidence>
<feature type="region of interest" description="Disordered" evidence="1">
    <location>
        <begin position="465"/>
        <end position="495"/>
    </location>
</feature>
<evidence type="ECO:0000313" key="3">
    <source>
        <dbReference type="Proteomes" id="UP001055712"/>
    </source>
</evidence>
<evidence type="ECO:0000313" key="2">
    <source>
        <dbReference type="EMBL" id="KAI3424134.1"/>
    </source>
</evidence>
<sequence>MQQRGGGRGLLETGVWLDGDVPEIDFTAEAQLQDCAFDLPLPLPLHSAGGSGSSPATTSSDVPQPQVHTAQQKKEQLRATNRVKQQRFRQKQREQKKLQQEQFEETEADLEREREANATLKVAVQLLESVKLSKDAAVDTLQRAAAKDAAGGAEAKQHFFQGIEGPLLNASGAEAAARLHAMPFQQRVELCCSMFRKTESVQPFVELHGTHDREQIVDAFALDLGVRQELGDHVVAAHPQLLDALLHMSQETMLEDWGEFCKLAAETIGLLDQGQIGEAEALERLRPGTLYNTLREAILLRHRPEAIRPLMRLRRLPGESEEAAQERWRDVSDSLDFTRDQVAELLPHYLQLECRLKQLDSQSAASLETLREVQQRLRDQLLQLESGLSPQVMQYLDLVNATGQLSSQDDMRMYLLLDFYASTGTVVTEIQKARILAACVPSLNPDIPTVVSRALQRHNLLSRMPQKQEWLQPQPPPPQQGVPKQEPVLDATGPQ</sequence>
<name>A0A9D4YSJ3_CHLVU</name>
<gene>
    <name evidence="2" type="ORF">D9Q98_009494</name>
</gene>
<dbReference type="OrthoDB" id="519589at2759"/>
<reference evidence="2" key="2">
    <citation type="submission" date="2020-11" db="EMBL/GenBank/DDBJ databases">
        <authorList>
            <person name="Cecchin M."/>
            <person name="Marcolungo L."/>
            <person name="Rossato M."/>
            <person name="Girolomoni L."/>
            <person name="Cosentino E."/>
            <person name="Cuine S."/>
            <person name="Li-Beisson Y."/>
            <person name="Delledonne M."/>
            <person name="Ballottari M."/>
        </authorList>
    </citation>
    <scope>NUCLEOTIDE SEQUENCE</scope>
    <source>
        <strain evidence="2">211/11P</strain>
        <tissue evidence="2">Whole cell</tissue>
    </source>
</reference>
<comment type="caution">
    <text evidence="2">The sequence shown here is derived from an EMBL/GenBank/DDBJ whole genome shotgun (WGS) entry which is preliminary data.</text>
</comment>
<proteinExistence type="predicted"/>
<feature type="compositionally biased region" description="Polar residues" evidence="1">
    <location>
        <begin position="61"/>
        <end position="70"/>
    </location>
</feature>
<keyword evidence="3" id="KW-1185">Reference proteome</keyword>
<dbReference type="Proteomes" id="UP001055712">
    <property type="component" value="Unassembled WGS sequence"/>
</dbReference>